<dbReference type="Proteomes" id="UP000231632">
    <property type="component" value="Unassembled WGS sequence"/>
</dbReference>
<protein>
    <submittedName>
        <fullName evidence="1">Uncharacterized protein</fullName>
    </submittedName>
</protein>
<sequence>MRNGFFTAEYAKLRKVKLMGRMYVLSQRLRALYV</sequence>
<evidence type="ECO:0000313" key="1">
    <source>
        <dbReference type="EMBL" id="GAV19960.1"/>
    </source>
</evidence>
<reference evidence="1 2" key="1">
    <citation type="journal article" date="2017" name="Arch. Microbiol.">
        <title>Mariprofundus micogutta sp. nov., a novel iron-oxidizing zetaproteobacterium isolated from a deep-sea hydrothermal field at the Bayonnaise knoll of the Izu-Ogasawara arc, and a description of Mariprofundales ord. nov. and Zetaproteobacteria classis nov.</title>
        <authorList>
            <person name="Makita H."/>
            <person name="Tanaka E."/>
            <person name="Mitsunobu S."/>
            <person name="Miyazaki M."/>
            <person name="Nunoura T."/>
            <person name="Uematsu K."/>
            <person name="Takaki Y."/>
            <person name="Nishi S."/>
            <person name="Shimamura S."/>
            <person name="Takai K."/>
        </authorList>
    </citation>
    <scope>NUCLEOTIDE SEQUENCE [LARGE SCALE GENOMIC DNA]</scope>
    <source>
        <strain evidence="1 2">ET2</strain>
    </source>
</reference>
<name>A0A1L8CM08_9PROT</name>
<proteinExistence type="predicted"/>
<accession>A0A1L8CM08</accession>
<evidence type="ECO:0000313" key="2">
    <source>
        <dbReference type="Proteomes" id="UP000231632"/>
    </source>
</evidence>
<organism evidence="1 2">
    <name type="scientific">Mariprofundus micogutta</name>
    <dbReference type="NCBI Taxonomy" id="1921010"/>
    <lineage>
        <taxon>Bacteria</taxon>
        <taxon>Pseudomonadati</taxon>
        <taxon>Pseudomonadota</taxon>
        <taxon>Candidatius Mariprofundia</taxon>
        <taxon>Mariprofundales</taxon>
        <taxon>Mariprofundaceae</taxon>
        <taxon>Mariprofundus</taxon>
    </lineage>
</organism>
<dbReference type="AlphaFoldDB" id="A0A1L8CM08"/>
<keyword evidence="2" id="KW-1185">Reference proteome</keyword>
<comment type="caution">
    <text evidence="1">The sequence shown here is derived from an EMBL/GenBank/DDBJ whole genome shotgun (WGS) entry which is preliminary data.</text>
</comment>
<dbReference type="EMBL" id="BDFD01000006">
    <property type="protein sequence ID" value="GAV19960.1"/>
    <property type="molecule type" value="Genomic_DNA"/>
</dbReference>
<gene>
    <name evidence="1" type="ORF">MMIC_P0921</name>
</gene>